<name>Q1AUI1_RUBXD</name>
<reference evidence="3 4" key="1">
    <citation type="submission" date="2006-06" db="EMBL/GenBank/DDBJ databases">
        <title>Complete sequence of Rubrobacter xylanophilus DSM 9941.</title>
        <authorList>
            <consortium name="US DOE Joint Genome Institute"/>
            <person name="Copeland A."/>
            <person name="Lucas S."/>
            <person name="Lapidus A."/>
            <person name="Barry K."/>
            <person name="Detter J.C."/>
            <person name="Glavina del Rio T."/>
            <person name="Hammon N."/>
            <person name="Israni S."/>
            <person name="Dalin E."/>
            <person name="Tice H."/>
            <person name="Pitluck S."/>
            <person name="Munk A.C."/>
            <person name="Brettin T."/>
            <person name="Bruce D."/>
            <person name="Han C."/>
            <person name="Tapia R."/>
            <person name="Gilna P."/>
            <person name="Schmutz J."/>
            <person name="Larimer F."/>
            <person name="Land M."/>
            <person name="Hauser L."/>
            <person name="Kyrpides N."/>
            <person name="Lykidis A."/>
            <person name="da Costa M.S."/>
            <person name="Rainey F.A."/>
            <person name="Empadinhas N."/>
            <person name="Jolivet E."/>
            <person name="Battista J.R."/>
            <person name="Richardson P."/>
        </authorList>
    </citation>
    <scope>NUCLEOTIDE SEQUENCE [LARGE SCALE GENOMIC DNA]</scope>
    <source>
        <strain evidence="4">DSM 9941 / NBRC 16129 / PRD-1</strain>
    </source>
</reference>
<evidence type="ECO:0000259" key="2">
    <source>
        <dbReference type="Pfam" id="PF13472"/>
    </source>
</evidence>
<keyword evidence="4" id="KW-1185">Reference proteome</keyword>
<feature type="signal peptide" evidence="1">
    <location>
        <begin position="1"/>
        <end position="20"/>
    </location>
</feature>
<evidence type="ECO:0000313" key="3">
    <source>
        <dbReference type="EMBL" id="ABG04947.1"/>
    </source>
</evidence>
<dbReference type="GO" id="GO:0004622">
    <property type="term" value="F:phosphatidylcholine lysophospholipase activity"/>
    <property type="evidence" value="ECO:0007669"/>
    <property type="project" value="TreeGrafter"/>
</dbReference>
<dbReference type="HOGENOM" id="CLU_090326_0_0_11"/>
<accession>Q1AUI1</accession>
<proteinExistence type="predicted"/>
<dbReference type="InterPro" id="IPR036514">
    <property type="entry name" value="SGNH_hydro_sf"/>
</dbReference>
<dbReference type="Proteomes" id="UP000006637">
    <property type="component" value="Chromosome"/>
</dbReference>
<evidence type="ECO:0000313" key="4">
    <source>
        <dbReference type="Proteomes" id="UP000006637"/>
    </source>
</evidence>
<feature type="domain" description="SGNH hydrolase-type esterase" evidence="2">
    <location>
        <begin position="36"/>
        <end position="225"/>
    </location>
</feature>
<dbReference type="Gene3D" id="3.40.50.1110">
    <property type="entry name" value="SGNH hydrolase"/>
    <property type="match status" value="1"/>
</dbReference>
<dbReference type="OrthoDB" id="154486at2"/>
<dbReference type="InterPro" id="IPR051532">
    <property type="entry name" value="Ester_Hydrolysis_Enzymes"/>
</dbReference>
<dbReference type="Pfam" id="PF13472">
    <property type="entry name" value="Lipase_GDSL_2"/>
    <property type="match status" value="1"/>
</dbReference>
<dbReference type="InterPro" id="IPR013830">
    <property type="entry name" value="SGNH_hydro"/>
</dbReference>
<dbReference type="SUPFAM" id="SSF52266">
    <property type="entry name" value="SGNH hydrolase"/>
    <property type="match status" value="1"/>
</dbReference>
<dbReference type="KEGG" id="rxy:Rxyl_2000"/>
<dbReference type="EMBL" id="CP000386">
    <property type="protein sequence ID" value="ABG04947.1"/>
    <property type="molecule type" value="Genomic_DNA"/>
</dbReference>
<sequence length="243" mass="25843">MPRRAHTPLLALLLATLLFAGSSCSGGRPPLAYLSLGDSLAVGVGASDPPERGYAPLYEARLERETGREVNLVQLGVSGETSESFIGSYPDPSASQLARAEAFLRRNPGALVTLSLGGNDLLQAERGPGRRREAALEEFGENLDRILSTLGRASKPAPRISVLLLYSPDPGGPADRWTARMNAEILACAARHGAAVANAPELFRGREEEYLRPHDVHPTDAGYRALARAFERAEPVPSGPDAG</sequence>
<dbReference type="eggNOG" id="COG2755">
    <property type="taxonomic scope" value="Bacteria"/>
</dbReference>
<dbReference type="PANTHER" id="PTHR30383">
    <property type="entry name" value="THIOESTERASE 1/PROTEASE 1/LYSOPHOSPHOLIPASE L1"/>
    <property type="match status" value="1"/>
</dbReference>
<evidence type="ECO:0000256" key="1">
    <source>
        <dbReference type="SAM" id="SignalP"/>
    </source>
</evidence>
<keyword evidence="1" id="KW-0732">Signal</keyword>
<dbReference type="RefSeq" id="WP_011564962.1">
    <property type="nucleotide sequence ID" value="NC_008148.1"/>
</dbReference>
<protein>
    <submittedName>
        <fullName evidence="3">Lipolytic enzyme, G-D-S-L</fullName>
    </submittedName>
</protein>
<dbReference type="PROSITE" id="PS51257">
    <property type="entry name" value="PROKAR_LIPOPROTEIN"/>
    <property type="match status" value="1"/>
</dbReference>
<dbReference type="PANTHER" id="PTHR30383:SF26">
    <property type="entry name" value="SGNH HYDROLASE-TYPE ESTERASE DOMAIN-CONTAINING PROTEIN"/>
    <property type="match status" value="1"/>
</dbReference>
<dbReference type="STRING" id="266117.Rxyl_2000"/>
<feature type="chain" id="PRO_5039506137" evidence="1">
    <location>
        <begin position="21"/>
        <end position="243"/>
    </location>
</feature>
<dbReference type="PhylomeDB" id="Q1AUI1"/>
<gene>
    <name evidence="3" type="ordered locus">Rxyl_2000</name>
</gene>
<dbReference type="CDD" id="cd00229">
    <property type="entry name" value="SGNH_hydrolase"/>
    <property type="match status" value="1"/>
</dbReference>
<organism evidence="3 4">
    <name type="scientific">Rubrobacter xylanophilus (strain DSM 9941 / JCM 11954 / NBRC 16129 / PRD-1)</name>
    <dbReference type="NCBI Taxonomy" id="266117"/>
    <lineage>
        <taxon>Bacteria</taxon>
        <taxon>Bacillati</taxon>
        <taxon>Actinomycetota</taxon>
        <taxon>Rubrobacteria</taxon>
        <taxon>Rubrobacterales</taxon>
        <taxon>Rubrobacteraceae</taxon>
        <taxon>Rubrobacter</taxon>
    </lineage>
</organism>
<dbReference type="AlphaFoldDB" id="Q1AUI1"/>